<organism evidence="1 2">
    <name type="scientific">Marmota monax</name>
    <name type="common">Woodchuck</name>
    <dbReference type="NCBI Taxonomy" id="9995"/>
    <lineage>
        <taxon>Eukaryota</taxon>
        <taxon>Metazoa</taxon>
        <taxon>Chordata</taxon>
        <taxon>Craniata</taxon>
        <taxon>Vertebrata</taxon>
        <taxon>Euteleostomi</taxon>
        <taxon>Mammalia</taxon>
        <taxon>Eutheria</taxon>
        <taxon>Euarchontoglires</taxon>
        <taxon>Glires</taxon>
        <taxon>Rodentia</taxon>
        <taxon>Sciuromorpha</taxon>
        <taxon>Sciuridae</taxon>
        <taxon>Xerinae</taxon>
        <taxon>Marmotini</taxon>
        <taxon>Marmota</taxon>
    </lineage>
</organism>
<dbReference type="EMBL" id="CABDUW010000024">
    <property type="protein sequence ID" value="VTJ53011.1"/>
    <property type="molecule type" value="Genomic_DNA"/>
</dbReference>
<comment type="caution">
    <text evidence="1">The sequence shown here is derived from an EMBL/GenBank/DDBJ whole genome shotgun (WGS) entry which is preliminary data.</text>
</comment>
<proteinExistence type="predicted"/>
<gene>
    <name evidence="1" type="ORF">MONAX_5E002312</name>
</gene>
<dbReference type="Proteomes" id="UP000335636">
    <property type="component" value="Unassembled WGS sequence"/>
</dbReference>
<name>A0A5E4A8J2_MARMO</name>
<evidence type="ECO:0000313" key="2">
    <source>
        <dbReference type="Proteomes" id="UP000335636"/>
    </source>
</evidence>
<evidence type="ECO:0000313" key="1">
    <source>
        <dbReference type="EMBL" id="VTJ53011.1"/>
    </source>
</evidence>
<keyword evidence="2" id="KW-1185">Reference proteome</keyword>
<reference evidence="1" key="1">
    <citation type="submission" date="2019-04" db="EMBL/GenBank/DDBJ databases">
        <authorList>
            <person name="Alioto T."/>
            <person name="Alioto T."/>
        </authorList>
    </citation>
    <scope>NUCLEOTIDE SEQUENCE [LARGE SCALE GENOMIC DNA]</scope>
</reference>
<protein>
    <submittedName>
        <fullName evidence="1">Uncharacterized protein</fullName>
    </submittedName>
</protein>
<dbReference type="AlphaFoldDB" id="A0A5E4A8J2"/>
<sequence length="111" mass="11813">MHPEPFVQCPLSHSTSRLLPTCPIFSQSQNPMDFSQGVGASLLNASPADMKALSWMFLAGSAAASALFSLDSLRGIQCPGGGCPRLRSFPKMVATASFLTFSALFCPCIRK</sequence>
<accession>A0A5E4A8J2</accession>